<proteinExistence type="inferred from homology"/>
<dbReference type="Pfam" id="PF08263">
    <property type="entry name" value="LRRNT_2"/>
    <property type="match status" value="1"/>
</dbReference>
<dbReference type="InterPro" id="IPR013210">
    <property type="entry name" value="LRR_N_plant-typ"/>
</dbReference>
<dbReference type="PANTHER" id="PTHR48063">
    <property type="entry name" value="LRR RECEPTOR-LIKE KINASE"/>
    <property type="match status" value="1"/>
</dbReference>
<evidence type="ECO:0000313" key="15">
    <source>
        <dbReference type="Proteomes" id="UP001314170"/>
    </source>
</evidence>
<feature type="domain" description="Leucine-rich repeat-containing N-terminal plant-type" evidence="12">
    <location>
        <begin position="22"/>
        <end position="57"/>
    </location>
</feature>
<keyword evidence="6" id="KW-0732">Signal</keyword>
<evidence type="ECO:0008006" key="16">
    <source>
        <dbReference type="Google" id="ProtNLM"/>
    </source>
</evidence>
<evidence type="ECO:0000256" key="9">
    <source>
        <dbReference type="ARBA" id="ARBA00023136"/>
    </source>
</evidence>
<dbReference type="InterPro" id="IPR055414">
    <property type="entry name" value="LRR_R13L4/SHOC2-like"/>
</dbReference>
<evidence type="ECO:0000256" key="8">
    <source>
        <dbReference type="ARBA" id="ARBA00022989"/>
    </source>
</evidence>
<reference evidence="14 15" key="1">
    <citation type="submission" date="2024-01" db="EMBL/GenBank/DDBJ databases">
        <authorList>
            <person name="Waweru B."/>
        </authorList>
    </citation>
    <scope>NUCLEOTIDE SEQUENCE [LARGE SCALE GENOMIC DNA]</scope>
</reference>
<sequence>MENEYGLGPKVVSNAAACIEVERKALISFKEGLKDPSGRLSSWVGKDCCQWAGVGCSKQTGHVIKLHLRNPHNSTFIDPGDSKELEDYKFSCLSGKISLSLLELKYLNLLDLSWNDFQGEPIPEYIGSLSDLSYLDLSSASFSGLVPPHLGNLSNLRYLNLYSDSYRPYVIDNTFVSDLNWIARLPHLEYLNLGYINLSLASNTWMQVANMLPSLLQLHLQNCDLRNFPDSLPTMNLSALRILRLGDNNFNHFLPHWLSNISTLEVLDLSNSGIKGPTAHISWRKLCNLQLLYLSNNDVSGEIVELVEGLSECSNTSLEELQLVGNKLSGQIPESIGHFKYLRSLYLPSNSFSGSIPSSIGRLTDLETLDLSSNAMNGTIPDSIGQLSRLVSLNLKWNSWRGVVSETHFLSLAKLERFYVSSVRMSLAIKIRNEWVPPFSLQDIEVVDCHLGSTFPQWLSTQKNLSTLTLKNAAISGEIPDWLGKLSRQLFLLDLSGNQFGGEIPSSLEFRSSAWVDLSSNFLEGSPPIWYNVSVLRLKSNLLSGPMTLNFCQEMSSLTDLDLSGNSLNGSLPPFISRLKNLGTLVLSNNLLSGNIDIPWKEMSLSTIDLSRNNLSGDIPDSICFSPYLEVLKLFSNNFSGELSPSLQNCTGLSLLDLGENKFSGTIPKWVGDNLSILSELGLRGNMSVETFQSNYVISLISIS</sequence>
<evidence type="ECO:0000313" key="14">
    <source>
        <dbReference type="EMBL" id="CAK7327378.1"/>
    </source>
</evidence>
<keyword evidence="3" id="KW-1003">Cell membrane</keyword>
<keyword evidence="8" id="KW-1133">Transmembrane helix</keyword>
<evidence type="ECO:0000256" key="2">
    <source>
        <dbReference type="ARBA" id="ARBA00009592"/>
    </source>
</evidence>
<dbReference type="Pfam" id="PF00560">
    <property type="entry name" value="LRR_1"/>
    <property type="match status" value="4"/>
</dbReference>
<comment type="similarity">
    <text evidence="2">Belongs to the RLP family.</text>
</comment>
<protein>
    <recommendedName>
        <fullName evidence="16">Leucine-rich repeat-containing N-terminal plant-type domain-containing protein</fullName>
    </recommendedName>
</protein>
<dbReference type="PANTHER" id="PTHR48063:SF29">
    <property type="entry name" value="LRR RECEPTOR-LIKE KINASE FAMILY PROTEIN"/>
    <property type="match status" value="1"/>
</dbReference>
<dbReference type="AlphaFoldDB" id="A0AAV1R2Y8"/>
<dbReference type="SUPFAM" id="SSF52047">
    <property type="entry name" value="RNI-like"/>
    <property type="match status" value="2"/>
</dbReference>
<organism evidence="14 15">
    <name type="scientific">Dovyalis caffra</name>
    <dbReference type="NCBI Taxonomy" id="77055"/>
    <lineage>
        <taxon>Eukaryota</taxon>
        <taxon>Viridiplantae</taxon>
        <taxon>Streptophyta</taxon>
        <taxon>Embryophyta</taxon>
        <taxon>Tracheophyta</taxon>
        <taxon>Spermatophyta</taxon>
        <taxon>Magnoliopsida</taxon>
        <taxon>eudicotyledons</taxon>
        <taxon>Gunneridae</taxon>
        <taxon>Pentapetalae</taxon>
        <taxon>rosids</taxon>
        <taxon>fabids</taxon>
        <taxon>Malpighiales</taxon>
        <taxon>Salicaceae</taxon>
        <taxon>Flacourtieae</taxon>
        <taxon>Dovyalis</taxon>
    </lineage>
</organism>
<evidence type="ECO:0000256" key="11">
    <source>
        <dbReference type="ARBA" id="ARBA00023180"/>
    </source>
</evidence>
<evidence type="ECO:0000256" key="5">
    <source>
        <dbReference type="ARBA" id="ARBA00022692"/>
    </source>
</evidence>
<keyword evidence="7" id="KW-0677">Repeat</keyword>
<dbReference type="Proteomes" id="UP001314170">
    <property type="component" value="Unassembled WGS sequence"/>
</dbReference>
<dbReference type="FunFam" id="3.80.10.10:FF:000299">
    <property type="entry name" value="Piriformospora indica-insensitive protein 2"/>
    <property type="match status" value="1"/>
</dbReference>
<evidence type="ECO:0000259" key="12">
    <source>
        <dbReference type="Pfam" id="PF08263"/>
    </source>
</evidence>
<evidence type="ECO:0000256" key="10">
    <source>
        <dbReference type="ARBA" id="ARBA00023170"/>
    </source>
</evidence>
<accession>A0AAV1R2Y8</accession>
<name>A0AAV1R2Y8_9ROSI</name>
<dbReference type="InterPro" id="IPR046956">
    <property type="entry name" value="RLP23-like"/>
</dbReference>
<dbReference type="Gene3D" id="3.80.10.10">
    <property type="entry name" value="Ribonuclease Inhibitor"/>
    <property type="match status" value="3"/>
</dbReference>
<keyword evidence="15" id="KW-1185">Reference proteome</keyword>
<keyword evidence="4" id="KW-0433">Leucine-rich repeat</keyword>
<dbReference type="SUPFAM" id="SSF52058">
    <property type="entry name" value="L domain-like"/>
    <property type="match status" value="1"/>
</dbReference>
<dbReference type="Pfam" id="PF23598">
    <property type="entry name" value="LRR_14"/>
    <property type="match status" value="1"/>
</dbReference>
<evidence type="ECO:0000256" key="7">
    <source>
        <dbReference type="ARBA" id="ARBA00022737"/>
    </source>
</evidence>
<dbReference type="GO" id="GO:0005886">
    <property type="term" value="C:plasma membrane"/>
    <property type="evidence" value="ECO:0007669"/>
    <property type="project" value="UniProtKB-SubCell"/>
</dbReference>
<evidence type="ECO:0000256" key="6">
    <source>
        <dbReference type="ARBA" id="ARBA00022729"/>
    </source>
</evidence>
<dbReference type="SMART" id="SM00369">
    <property type="entry name" value="LRR_TYP"/>
    <property type="match status" value="5"/>
</dbReference>
<keyword evidence="11" id="KW-0325">Glycoprotein</keyword>
<dbReference type="EMBL" id="CAWUPB010000851">
    <property type="protein sequence ID" value="CAK7327378.1"/>
    <property type="molecule type" value="Genomic_DNA"/>
</dbReference>
<evidence type="ECO:0000256" key="4">
    <source>
        <dbReference type="ARBA" id="ARBA00022614"/>
    </source>
</evidence>
<keyword evidence="5" id="KW-0812">Transmembrane</keyword>
<dbReference type="InterPro" id="IPR003591">
    <property type="entry name" value="Leu-rich_rpt_typical-subtyp"/>
</dbReference>
<evidence type="ECO:0000259" key="13">
    <source>
        <dbReference type="Pfam" id="PF23598"/>
    </source>
</evidence>
<dbReference type="InterPro" id="IPR032675">
    <property type="entry name" value="LRR_dom_sf"/>
</dbReference>
<evidence type="ECO:0000256" key="1">
    <source>
        <dbReference type="ARBA" id="ARBA00004251"/>
    </source>
</evidence>
<comment type="subcellular location">
    <subcellularLocation>
        <location evidence="1">Cell membrane</location>
        <topology evidence="1">Single-pass type I membrane protein</topology>
    </subcellularLocation>
</comment>
<evidence type="ECO:0000256" key="3">
    <source>
        <dbReference type="ARBA" id="ARBA00022475"/>
    </source>
</evidence>
<dbReference type="InterPro" id="IPR001611">
    <property type="entry name" value="Leu-rich_rpt"/>
</dbReference>
<comment type="caution">
    <text evidence="14">The sequence shown here is derived from an EMBL/GenBank/DDBJ whole genome shotgun (WGS) entry which is preliminary data.</text>
</comment>
<keyword evidence="10" id="KW-0675">Receptor</keyword>
<gene>
    <name evidence="14" type="ORF">DCAF_LOCUS5089</name>
</gene>
<keyword evidence="9" id="KW-0472">Membrane</keyword>
<feature type="domain" description="Disease resistance R13L4/SHOC-2-like LRR" evidence="13">
    <location>
        <begin position="258"/>
        <end position="499"/>
    </location>
</feature>